<organism evidence="19 20">
    <name type="scientific">Echinococcus multilocularis</name>
    <name type="common">Fox tapeworm</name>
    <dbReference type="NCBI Taxonomy" id="6211"/>
    <lineage>
        <taxon>Eukaryota</taxon>
        <taxon>Metazoa</taxon>
        <taxon>Spiralia</taxon>
        <taxon>Lophotrochozoa</taxon>
        <taxon>Platyhelminthes</taxon>
        <taxon>Cestoda</taxon>
        <taxon>Eucestoda</taxon>
        <taxon>Cyclophyllidea</taxon>
        <taxon>Taeniidae</taxon>
        <taxon>Echinococcus</taxon>
    </lineage>
</organism>
<feature type="region of interest" description="Disordered" evidence="17">
    <location>
        <begin position="1"/>
        <end position="51"/>
    </location>
</feature>
<feature type="transmembrane region" description="Helical" evidence="16">
    <location>
        <begin position="781"/>
        <end position="802"/>
    </location>
</feature>
<dbReference type="PANTHER" id="PTHR10037">
    <property type="entry name" value="VOLTAGE-GATED CATION CHANNEL CALCIUM AND SODIUM"/>
    <property type="match status" value="1"/>
</dbReference>
<feature type="domain" description="Ion transport" evidence="18">
    <location>
        <begin position="1177"/>
        <end position="1481"/>
    </location>
</feature>
<name>A0A087VY10_ECHMU</name>
<feature type="transmembrane region" description="Helical" evidence="16">
    <location>
        <begin position="740"/>
        <end position="761"/>
    </location>
</feature>
<evidence type="ECO:0000256" key="2">
    <source>
        <dbReference type="ARBA" id="ARBA00022448"/>
    </source>
</evidence>
<comment type="similarity">
    <text evidence="16">Belongs to the sodium channel (TC 1.A.1.10) family.</text>
</comment>
<evidence type="ECO:0000256" key="12">
    <source>
        <dbReference type="ARBA" id="ARBA00023157"/>
    </source>
</evidence>
<protein>
    <recommendedName>
        <fullName evidence="16">Sodium channel protein</fullName>
    </recommendedName>
</protein>
<dbReference type="FunFam" id="1.10.287.70:FF:000001">
    <property type="entry name" value="Sodium channel protein"/>
    <property type="match status" value="1"/>
</dbReference>
<feature type="compositionally biased region" description="Basic and acidic residues" evidence="17">
    <location>
        <begin position="1"/>
        <end position="14"/>
    </location>
</feature>
<feature type="transmembrane region" description="Helical" evidence="16">
    <location>
        <begin position="1565"/>
        <end position="1583"/>
    </location>
</feature>
<dbReference type="InterPro" id="IPR043203">
    <property type="entry name" value="VGCC_Ca_Na"/>
</dbReference>
<feature type="transmembrane region" description="Helical" evidence="16">
    <location>
        <begin position="822"/>
        <end position="851"/>
    </location>
</feature>
<dbReference type="Gene3D" id="1.10.287.70">
    <property type="match status" value="4"/>
</dbReference>
<proteinExistence type="inferred from homology"/>
<evidence type="ECO:0000259" key="18">
    <source>
        <dbReference type="Pfam" id="PF00520"/>
    </source>
</evidence>
<dbReference type="FunFam" id="1.20.120.350:FF:000059">
    <property type="entry name" value="Sodium channel protein"/>
    <property type="match status" value="1"/>
</dbReference>
<dbReference type="PRINTS" id="PR00170">
    <property type="entry name" value="NACHANNEL"/>
</dbReference>
<feature type="transmembrane region" description="Helical" evidence="16">
    <location>
        <begin position="1324"/>
        <end position="1349"/>
    </location>
</feature>
<evidence type="ECO:0000256" key="6">
    <source>
        <dbReference type="ARBA" id="ARBA00022737"/>
    </source>
</evidence>
<evidence type="ECO:0000256" key="13">
    <source>
        <dbReference type="ARBA" id="ARBA00023180"/>
    </source>
</evidence>
<evidence type="ECO:0000256" key="17">
    <source>
        <dbReference type="SAM" id="MobiDB-lite"/>
    </source>
</evidence>
<accession>A0A087VY10</accession>
<evidence type="ECO:0000256" key="4">
    <source>
        <dbReference type="ARBA" id="ARBA00022475"/>
    </source>
</evidence>
<evidence type="ECO:0000256" key="10">
    <source>
        <dbReference type="ARBA" id="ARBA00023065"/>
    </source>
</evidence>
<feature type="transmembrane region" description="Helical" evidence="16">
    <location>
        <begin position="704"/>
        <end position="728"/>
    </location>
</feature>
<dbReference type="OrthoDB" id="2984333at2759"/>
<keyword evidence="6" id="KW-0677">Repeat</keyword>
<dbReference type="InterPro" id="IPR001696">
    <property type="entry name" value="Na_channel_asu"/>
</dbReference>
<feature type="transmembrane region" description="Helical" evidence="16">
    <location>
        <begin position="349"/>
        <end position="375"/>
    </location>
</feature>
<dbReference type="InterPro" id="IPR005821">
    <property type="entry name" value="Ion_trans_dom"/>
</dbReference>
<reference evidence="19" key="2">
    <citation type="submission" date="2015-11" db="EMBL/GenBank/DDBJ databases">
        <authorList>
            <person name="Zhang Y."/>
            <person name="Guo Z."/>
        </authorList>
    </citation>
    <scope>NUCLEOTIDE SEQUENCE</scope>
</reference>
<evidence type="ECO:0000256" key="1">
    <source>
        <dbReference type="ARBA" id="ARBA00004651"/>
    </source>
</evidence>
<keyword evidence="9 16" id="KW-0915">Sodium</keyword>
<dbReference type="EMBL" id="LN902843">
    <property type="protein sequence ID" value="CDI97054.1"/>
    <property type="molecule type" value="Genomic_DNA"/>
</dbReference>
<dbReference type="CDD" id="cd13433">
    <property type="entry name" value="Na_channel_gate"/>
    <property type="match status" value="1"/>
</dbReference>
<feature type="transmembrane region" description="Helical" evidence="16">
    <location>
        <begin position="1448"/>
        <end position="1472"/>
    </location>
</feature>
<keyword evidence="20" id="KW-1185">Reference proteome</keyword>
<feature type="domain" description="Ion transport" evidence="18">
    <location>
        <begin position="1531"/>
        <end position="1777"/>
    </location>
</feature>
<keyword evidence="8 16" id="KW-1133">Transmembrane helix</keyword>
<feature type="domain" description="Ion transport" evidence="18">
    <location>
        <begin position="712"/>
        <end position="928"/>
    </location>
</feature>
<evidence type="ECO:0000256" key="7">
    <source>
        <dbReference type="ARBA" id="ARBA00022882"/>
    </source>
</evidence>
<keyword evidence="12" id="KW-1015">Disulfide bond</keyword>
<dbReference type="GO" id="GO:0001518">
    <property type="term" value="C:voltage-gated sodium channel complex"/>
    <property type="evidence" value="ECO:0007669"/>
    <property type="project" value="UniProtKB-UniRule"/>
</dbReference>
<keyword evidence="14 16" id="KW-0739">Sodium transport</keyword>
<dbReference type="Gene3D" id="1.20.120.350">
    <property type="entry name" value="Voltage-gated potassium channels. Chain C"/>
    <property type="match status" value="3"/>
</dbReference>
<keyword evidence="7 16" id="KW-0851">Voltage-gated channel</keyword>
<sequence>MKNRANYDSDKSDPESASFVRSALNPVEEGLIDSTSEEEEEKDLPDLPSRANPMLATGKKLIPPLAKKFCAKRYTGKPLQEMDDFYRYKRGYLYGLLHMRGNYPGSWLWAHSERIRLPTRRLELVGFYRHYPGIPHVCGPVSWQPLSTAFTESPACPQDCDRGLKTIIGALMDAVMHLRDVAVLTLFMLSIFALIGVQLYRGTLLRKCVVPWPGFNTTVGGALLSQIATDVYYNKSFDPYLTTEIKSIFNGTFLNFTSKMNDSTMGNIVLNDNMVSRVWFSLSNYSRDGNSNCPVDFICKQTRTGNPNFGYTNFDNFASALLCSFRLITQDYWESLYQLVLRANGPTHVFFFGMVIFLGSFYLLNIILAIVSMSYEQVCKQDMESDAQLAAAIELCAEDGDQEAKDSGEPEKGLPMVNGCGFHFPSASRRHSIATTDDWVRFPLSPMQRLETSLKSKEEIATGQNVHCRPTEGLRAYRHGPEATPSCGSMEVYAQLTLLRRWKSDDVLFNHRKRDSPRIWDNAVLFVDEFSMESVSHCKELISLTSLSKKNRVSLVSAELSTVSGASCLSRQTNSNGISNGNPNALEMDQEQGRLSFNVPHFALPLEEKSVHRNHTNYSSSGFKRWAKDKSDMPSHNKSEKSHQNLKKCLCSCLFGQQRELPEHPECCKELSLPVRICQYITTQIETVLCGWTCCPCYNIFRRYIGYIILDPFVELFITICIVLNTLFMAIDQPEKGETLAAVLRIANYFFTTTFTVEAFLKLVALGSKEYFADSWNIFDFAIVVFSLVEIPLTTIRGLSILRAFRLLRVFKLAKSWQTMKLLFSIVAMTLNALGNLTAVLMISIFVFAVLGMSLFGESYHQFTNVTRFPERCGKIPRWNFCDFTHSFMIVFRVLCGEWIESMWDCLEVNGWSCTIFFLMTMVLGNLVERAKRNLPSQKCGAPSLLQTLGNSKQYPRSPINNARKGCQATSTIQWPCHSFSAESFQKEEEAGDHNKLQAAFDRIYRFAVWMKLNIQKLFTHRGRRCCCRSGSKNMNHIEYGTQLNHLKSAPSKDIEEIDVVLQNPITLQDSLAALIPESTPTTPFFSSPGTPDPKTSSVPMEVQEIDATNGKSEEADDVEVILEAESVDMAFWEHPEDCCAPWIWNQIGPLFKSCLDSKMGSVWRRLRQVCYYIVENRYFESFIFIMIIISSGTLALEDKNLPSRPRLKMALDYMDKLFTFIFLMEIILKWFAYGLRKFFSDAWCWLDFTIVTASSGLTFQRSGSYHSSTFKIKRNRDLGGGLIMILSYGKEDGKSSMNSFKAMRTLRALRPLRALSRWEGMRIVVNALLQAIPSICNVVLVCFVFWLICSIMGMQLFGGKFRKCVSEATGERLPADQYPNRTVCELHKKLYKNVSWDNSKINFDNVPNGFLALLQVATFKGWIEIMSDAVDITDYDQQPVYNNATSYYLFFVLFIIVGSFFTLNLFIGVIIQNFNMQKKKVGGSLELFMTEDQKKYYHAMKKMVRRTPQKPIPKPKFWMSRWIFKVISNRNFDLFILGMIGLNTLIMCFEHHHQPEWMKQTMEIVNKMFIIIFTCEFILKLIGQRWYYFKDPWNIFDCCIVIFSLVCWGLEDLMTTLPVPPTTIRIVRLFRVGRVLRLVKSARGIRTLLFALIVSLPALFNVALLLFLTAFVYSIVGMSFFGKVAYYAGIDAEFNFETFPQAFIILLQISTSAGWSSVFEGLSNTDPAYCSQEEGTCGSFLWATLFLVSYLVISFMVIINMYIAVILENFSQATEDVQQGLTQDEFDAFYEVWELYDVHALGFIELQHLEEFVERIGPPLGIPRPNRIRLACLSVQICSQDRIFCMDLLDALTRNFLGRLTTEHPETLVGQVEVGSLQNQDGTIDRINFVAKAAKEPAVPISNTYKRQRERMAAYKILYFWRSRRKSSESCVRVEETDS</sequence>
<keyword evidence="3 16" id="KW-0894">Sodium channel</keyword>
<dbReference type="OMA" id="ISVIPXH"/>
<evidence type="ECO:0000256" key="15">
    <source>
        <dbReference type="ARBA" id="ARBA00023303"/>
    </source>
</evidence>
<keyword evidence="10 16" id="KW-0406">Ion transport</keyword>
<dbReference type="FunFam" id="1.20.120.350:FF:000019">
    <property type="entry name" value="Sodium channel protein"/>
    <property type="match status" value="1"/>
</dbReference>
<dbReference type="STRING" id="6211.A0A087VY10"/>
<comment type="subcellular location">
    <subcellularLocation>
        <location evidence="1 16">Cell membrane</location>
        <topology evidence="1 16">Multi-pass membrane protein</topology>
    </subcellularLocation>
</comment>
<feature type="domain" description="Ion transport" evidence="18">
    <location>
        <begin position="163"/>
        <end position="378"/>
    </location>
</feature>
<keyword evidence="11 16" id="KW-0472">Membrane</keyword>
<reference evidence="19" key="1">
    <citation type="journal article" date="2013" name="Nature">
        <title>The genomes of four tapeworm species reveal adaptations to parasitism.</title>
        <authorList>
            <person name="Tsai I.J."/>
            <person name="Zarowiecki M."/>
            <person name="Holroyd N."/>
            <person name="Garciarrubio A."/>
            <person name="Sanchez-Flores A."/>
            <person name="Brooks K.L."/>
            <person name="Tracey A."/>
            <person name="Bobes R.J."/>
            <person name="Fragoso G."/>
            <person name="Sciutto E."/>
            <person name="Aslett M."/>
            <person name="Beasley H."/>
            <person name="Bennett H.M."/>
            <person name="Cai J."/>
            <person name="Camicia F."/>
            <person name="Clark R."/>
            <person name="Cucher M."/>
            <person name="De Silva N."/>
            <person name="Day T.A."/>
            <person name="Deplazes P."/>
            <person name="Estrada K."/>
            <person name="Fernandez C."/>
            <person name="Holland P.W."/>
            <person name="Hou J."/>
            <person name="Hu S."/>
            <person name="Huckvale T."/>
            <person name="Hung S.S."/>
            <person name="Kamenetzky L."/>
            <person name="Keane J.A."/>
            <person name="Kiss F."/>
            <person name="Koziol U."/>
            <person name="Lambert O."/>
            <person name="Liu K."/>
            <person name="Luo X."/>
            <person name="Luo Y."/>
            <person name="Macchiaroli N."/>
            <person name="Nichol S."/>
            <person name="Paps J."/>
            <person name="Parkinson J."/>
            <person name="Pouchkina-Stantcheva N."/>
            <person name="Riddiford N."/>
            <person name="Rosenzvit M."/>
            <person name="Salinas G."/>
            <person name="Wasmuth J.D."/>
            <person name="Zamanian M."/>
            <person name="Zheng Y."/>
            <person name="Cai X."/>
            <person name="Soberon X."/>
            <person name="Olson P.D."/>
            <person name="Laclette J.P."/>
            <person name="Brehm K."/>
            <person name="Berriman M."/>
            <person name="Garciarrubio A."/>
            <person name="Bobes R.J."/>
            <person name="Fragoso G."/>
            <person name="Sanchez-Flores A."/>
            <person name="Estrada K."/>
            <person name="Cevallos M.A."/>
            <person name="Morett E."/>
            <person name="Gonzalez V."/>
            <person name="Portillo T."/>
            <person name="Ochoa-Leyva A."/>
            <person name="Jose M.V."/>
            <person name="Sciutto E."/>
            <person name="Landa A."/>
            <person name="Jimenez L."/>
            <person name="Valdes V."/>
            <person name="Carrero J.C."/>
            <person name="Larralde C."/>
            <person name="Morales-Montor J."/>
            <person name="Limon-Lason J."/>
            <person name="Soberon X."/>
            <person name="Laclette J.P."/>
        </authorList>
    </citation>
    <scope>NUCLEOTIDE SEQUENCE [LARGE SCALE GENOMIC DNA]</scope>
</reference>
<evidence type="ECO:0000256" key="11">
    <source>
        <dbReference type="ARBA" id="ARBA00023136"/>
    </source>
</evidence>
<feature type="transmembrane region" description="Helical" evidence="16">
    <location>
        <begin position="1179"/>
        <end position="1197"/>
    </location>
</feature>
<feature type="transmembrane region" description="Helical" evidence="16">
    <location>
        <begin position="181"/>
        <end position="200"/>
    </location>
</feature>
<dbReference type="Proteomes" id="UP000017246">
    <property type="component" value="Unassembled WGS sequence"/>
</dbReference>
<keyword evidence="2 16" id="KW-0813">Transport</keyword>
<evidence type="ECO:0000256" key="14">
    <source>
        <dbReference type="ARBA" id="ARBA00023201"/>
    </source>
</evidence>
<dbReference type="GO" id="GO:0005248">
    <property type="term" value="F:voltage-gated sodium channel activity"/>
    <property type="evidence" value="ECO:0007669"/>
    <property type="project" value="InterPro"/>
</dbReference>
<evidence type="ECO:0000256" key="9">
    <source>
        <dbReference type="ARBA" id="ARBA00023053"/>
    </source>
</evidence>
<keyword evidence="15 16" id="KW-0407">Ion channel</keyword>
<comment type="function">
    <text evidence="16">Mediates the voltage-dependent sodium ion permeability of excitable membranes. Assuming opened or closed conformations in response to the voltage difference across the membrane, the protein forms a sodium-selective channel through which Na(+) ions may pass in accordance with their electrochemical gradient.</text>
</comment>
<gene>
    <name evidence="19" type="ORF">EmuJ_000080200</name>
</gene>
<keyword evidence="4" id="KW-1003">Cell membrane</keyword>
<dbReference type="eggNOG" id="KOG2301">
    <property type="taxonomic scope" value="Eukaryota"/>
</dbReference>
<dbReference type="Gene3D" id="1.10.238.10">
    <property type="entry name" value="EF-hand"/>
    <property type="match status" value="1"/>
</dbReference>
<evidence type="ECO:0000256" key="16">
    <source>
        <dbReference type="RuleBase" id="RU361132"/>
    </source>
</evidence>
<feature type="transmembrane region" description="Helical" evidence="16">
    <location>
        <begin position="1217"/>
        <end position="1236"/>
    </location>
</feature>
<feature type="transmembrane region" description="Helical" evidence="16">
    <location>
        <begin position="1740"/>
        <end position="1764"/>
    </location>
</feature>
<dbReference type="GO" id="GO:0086010">
    <property type="term" value="P:membrane depolarization during action potential"/>
    <property type="evidence" value="ECO:0007669"/>
    <property type="project" value="TreeGrafter"/>
</dbReference>
<keyword evidence="5 16" id="KW-0812">Transmembrane</keyword>
<evidence type="ECO:0000256" key="8">
    <source>
        <dbReference type="ARBA" id="ARBA00022989"/>
    </source>
</evidence>
<feature type="transmembrane region" description="Helical" evidence="16">
    <location>
        <begin position="1535"/>
        <end position="1553"/>
    </location>
</feature>
<keyword evidence="13" id="KW-0325">Glycoprotein</keyword>
<evidence type="ECO:0000256" key="3">
    <source>
        <dbReference type="ARBA" id="ARBA00022461"/>
    </source>
</evidence>
<comment type="caution">
    <text evidence="16">Lacks conserved residue(s) required for the propagation of feature annotation.</text>
</comment>
<dbReference type="InterPro" id="IPR044564">
    <property type="entry name" value="Na_chnl_inactivation_gate"/>
</dbReference>
<evidence type="ECO:0000313" key="20">
    <source>
        <dbReference type="Proteomes" id="UP000017246"/>
    </source>
</evidence>
<dbReference type="PANTHER" id="PTHR10037:SF288">
    <property type="entry name" value="SODIUM CHANNEL PROTEIN PARA"/>
    <property type="match status" value="1"/>
</dbReference>
<dbReference type="SUPFAM" id="SSF81324">
    <property type="entry name" value="Voltage-gated potassium channels"/>
    <property type="match status" value="4"/>
</dbReference>
<dbReference type="GO" id="GO:0019228">
    <property type="term" value="P:neuronal action potential"/>
    <property type="evidence" value="ECO:0007669"/>
    <property type="project" value="TreeGrafter"/>
</dbReference>
<evidence type="ECO:0000313" key="19">
    <source>
        <dbReference type="EMBL" id="CDI97054.1"/>
    </source>
</evidence>
<feature type="transmembrane region" description="Helical" evidence="16">
    <location>
        <begin position="909"/>
        <end position="928"/>
    </location>
</feature>
<feature type="transmembrane region" description="Helical" evidence="16">
    <location>
        <begin position="1649"/>
        <end position="1682"/>
    </location>
</feature>
<dbReference type="Pfam" id="PF00520">
    <property type="entry name" value="Ion_trans"/>
    <property type="match status" value="4"/>
</dbReference>
<dbReference type="InterPro" id="IPR027359">
    <property type="entry name" value="Volt_channel_dom_sf"/>
</dbReference>
<evidence type="ECO:0000256" key="5">
    <source>
        <dbReference type="ARBA" id="ARBA00022692"/>
    </source>
</evidence>